<gene>
    <name evidence="2" type="ORF">GHNINEIG_00069</name>
</gene>
<evidence type="ECO:0000313" key="3">
    <source>
        <dbReference type="Proteomes" id="UP000296201"/>
    </source>
</evidence>
<feature type="domain" description="DUF58" evidence="1">
    <location>
        <begin position="53"/>
        <end position="268"/>
    </location>
</feature>
<accession>A0A4P7NX66</accession>
<dbReference type="InterPro" id="IPR002881">
    <property type="entry name" value="DUF58"/>
</dbReference>
<dbReference type="Pfam" id="PF01882">
    <property type="entry name" value="DUF58"/>
    <property type="match status" value="1"/>
</dbReference>
<dbReference type="RefSeq" id="WP_135794806.1">
    <property type="nucleotide sequence ID" value="NZ_CP032096.1"/>
</dbReference>
<protein>
    <recommendedName>
        <fullName evidence="1">DUF58 domain-containing protein</fullName>
    </recommendedName>
</protein>
<dbReference type="OrthoDB" id="9776116at2"/>
<organism evidence="2 3">
    <name type="scientific">Hydrogenovibrio crunogenus</name>
    <dbReference type="NCBI Taxonomy" id="39765"/>
    <lineage>
        <taxon>Bacteria</taxon>
        <taxon>Pseudomonadati</taxon>
        <taxon>Pseudomonadota</taxon>
        <taxon>Gammaproteobacteria</taxon>
        <taxon>Thiotrichales</taxon>
        <taxon>Piscirickettsiaceae</taxon>
        <taxon>Hydrogenovibrio</taxon>
    </lineage>
</organism>
<keyword evidence="3" id="KW-1185">Reference proteome</keyword>
<name>A0A4P7NX66_9GAMM</name>
<sequence length="304" mass="34980">MPDQTDIYSQLDELIGFRFHVKQRHLVSQQKLISEKGGYHQAVRKGRGMEFNEVREYAAGDDVRHIDWKVSARTQTTHTKVFTEELERPVLCMVEQTPPLFFGSQIRFKSSQALNVMALIGWISLQQGDRFGGFAFNHLNQHWIEPRHNGKTMMQMLHQSLALQQQLKSPAALTQDLWLLHLTRLQKHLRPGSRVFLIGDFLNSSEAFIKKLAQLKKHADINLIHIYDPLEKKLPSSGTLKITDGHTEMGLNTLDTAFKNAYQATYQQAWQTLKHQLLPWHLPLMEIATSQDPLQALMSQGVIR</sequence>
<proteinExistence type="predicted"/>
<dbReference type="EMBL" id="CP032096">
    <property type="protein sequence ID" value="QBZ82045.1"/>
    <property type="molecule type" value="Genomic_DNA"/>
</dbReference>
<dbReference type="AlphaFoldDB" id="A0A4P7NX66"/>
<evidence type="ECO:0000259" key="1">
    <source>
        <dbReference type="Pfam" id="PF01882"/>
    </source>
</evidence>
<reference evidence="2 3" key="1">
    <citation type="submission" date="2018-08" db="EMBL/GenBank/DDBJ databases">
        <title>Horizontal acquisition of hydrogen conversion ability and other habitat adaptations in Hydrogenovibrio crunogenus strains.</title>
        <authorList>
            <person name="Gonnella G."/>
            <person name="Adam N."/>
            <person name="Perner M."/>
        </authorList>
    </citation>
    <scope>NUCLEOTIDE SEQUENCE [LARGE SCALE GENOMIC DNA]</scope>
    <source>
        <strain evidence="2 3">SP-41</strain>
    </source>
</reference>
<dbReference type="Proteomes" id="UP000296201">
    <property type="component" value="Chromosome"/>
</dbReference>
<dbReference type="PANTHER" id="PTHR33608:SF12">
    <property type="entry name" value="DUF58 DOMAIN-CONTAINING PROTEIN"/>
    <property type="match status" value="1"/>
</dbReference>
<evidence type="ECO:0000313" key="2">
    <source>
        <dbReference type="EMBL" id="QBZ82045.1"/>
    </source>
</evidence>
<dbReference type="PANTHER" id="PTHR33608">
    <property type="entry name" value="BLL2464 PROTEIN"/>
    <property type="match status" value="1"/>
</dbReference>